<dbReference type="OrthoDB" id="573945at2"/>
<dbReference type="HOGENOM" id="CLU_176123_0_0_3"/>
<keyword evidence="2" id="KW-1185">Reference proteome</keyword>
<evidence type="ECO:0000313" key="2">
    <source>
        <dbReference type="Proteomes" id="UP000010472"/>
    </source>
</evidence>
<dbReference type="EMBL" id="CP003620">
    <property type="protein sequence ID" value="AFZ12794.1"/>
    <property type="molecule type" value="Genomic_DNA"/>
</dbReference>
<protein>
    <submittedName>
        <fullName evidence="1">Uncharacterized protein</fullName>
    </submittedName>
</protein>
<organism evidence="1 2">
    <name type="scientific">Crinalium epipsammum PCC 9333</name>
    <dbReference type="NCBI Taxonomy" id="1173022"/>
    <lineage>
        <taxon>Bacteria</taxon>
        <taxon>Bacillati</taxon>
        <taxon>Cyanobacteriota</taxon>
        <taxon>Cyanophyceae</taxon>
        <taxon>Gomontiellales</taxon>
        <taxon>Gomontiellaceae</taxon>
        <taxon>Crinalium</taxon>
    </lineage>
</organism>
<name>K9VZ25_9CYAN</name>
<dbReference type="PATRIC" id="fig|1173022.3.peg.2063"/>
<reference evidence="1 2" key="1">
    <citation type="submission" date="2012-06" db="EMBL/GenBank/DDBJ databases">
        <title>Finished chromosome of genome of Crinalium epipsammum PCC 9333.</title>
        <authorList>
            <consortium name="US DOE Joint Genome Institute"/>
            <person name="Gugger M."/>
            <person name="Coursin T."/>
            <person name="Rippka R."/>
            <person name="Tandeau De Marsac N."/>
            <person name="Huntemann M."/>
            <person name="Wei C.-L."/>
            <person name="Han J."/>
            <person name="Detter J.C."/>
            <person name="Han C."/>
            <person name="Tapia R."/>
            <person name="Davenport K."/>
            <person name="Daligault H."/>
            <person name="Erkkila T."/>
            <person name="Gu W."/>
            <person name="Munk A.C.C."/>
            <person name="Teshima H."/>
            <person name="Xu Y."/>
            <person name="Chain P."/>
            <person name="Chen A."/>
            <person name="Krypides N."/>
            <person name="Mavromatis K."/>
            <person name="Markowitz V."/>
            <person name="Szeto E."/>
            <person name="Ivanova N."/>
            <person name="Mikhailova N."/>
            <person name="Ovchinnikova G."/>
            <person name="Pagani I."/>
            <person name="Pati A."/>
            <person name="Goodwin L."/>
            <person name="Peters L."/>
            <person name="Pitluck S."/>
            <person name="Woyke T."/>
            <person name="Kerfeld C."/>
        </authorList>
    </citation>
    <scope>NUCLEOTIDE SEQUENCE [LARGE SCALE GENOMIC DNA]</scope>
    <source>
        <strain evidence="1 2">PCC 9333</strain>
    </source>
</reference>
<sequence>MKLDTYKSPIGVQAYSSKAMLFPSCALYWSNEQKYEASTWVQLLNPPHSFSYDEALLLCQQSEDEWVAWIPEHGEIVLNISQFCIAN</sequence>
<dbReference type="KEGG" id="cep:Cri9333_1912"/>
<proteinExistence type="predicted"/>
<gene>
    <name evidence="1" type="ORF">Cri9333_1912</name>
</gene>
<dbReference type="eggNOG" id="ENOG5033AKM">
    <property type="taxonomic scope" value="Bacteria"/>
</dbReference>
<accession>K9VZ25</accession>
<evidence type="ECO:0000313" key="1">
    <source>
        <dbReference type="EMBL" id="AFZ12794.1"/>
    </source>
</evidence>
<dbReference type="RefSeq" id="WP_015202911.1">
    <property type="nucleotide sequence ID" value="NC_019753.1"/>
</dbReference>
<dbReference type="Proteomes" id="UP000010472">
    <property type="component" value="Chromosome"/>
</dbReference>
<dbReference type="AlphaFoldDB" id="K9VZ25"/>